<dbReference type="InterPro" id="IPR029016">
    <property type="entry name" value="GAF-like_dom_sf"/>
</dbReference>
<dbReference type="InterPro" id="IPR013656">
    <property type="entry name" value="PAS_4"/>
</dbReference>
<dbReference type="Pfam" id="PF13185">
    <property type="entry name" value="GAF_2"/>
    <property type="match status" value="1"/>
</dbReference>
<dbReference type="Pfam" id="PF08448">
    <property type="entry name" value="PAS_4"/>
    <property type="match status" value="1"/>
</dbReference>
<protein>
    <submittedName>
        <fullName evidence="2">PAS domain S-box protein</fullName>
    </submittedName>
</protein>
<dbReference type="SMART" id="SM00091">
    <property type="entry name" value="PAS"/>
    <property type="match status" value="1"/>
</dbReference>
<dbReference type="EMBL" id="JBHRUH010000009">
    <property type="protein sequence ID" value="MFC3291264.1"/>
    <property type="molecule type" value="Genomic_DNA"/>
</dbReference>
<reference evidence="3" key="1">
    <citation type="journal article" date="2019" name="Int. J. Syst. Evol. Microbiol.">
        <title>The Global Catalogue of Microorganisms (GCM) 10K type strain sequencing project: providing services to taxonomists for standard genome sequencing and annotation.</title>
        <authorList>
            <consortium name="The Broad Institute Genomics Platform"/>
            <consortium name="The Broad Institute Genome Sequencing Center for Infectious Disease"/>
            <person name="Wu L."/>
            <person name="Ma J."/>
        </authorList>
    </citation>
    <scope>NUCLEOTIDE SEQUENCE [LARGE SCALE GENOMIC DNA]</scope>
    <source>
        <strain evidence="3">KCTC 12847</strain>
    </source>
</reference>
<dbReference type="InterPro" id="IPR003018">
    <property type="entry name" value="GAF"/>
</dbReference>
<gene>
    <name evidence="2" type="ORF">ACFOEI_04180</name>
</gene>
<proteinExistence type="predicted"/>
<dbReference type="Proteomes" id="UP001595640">
    <property type="component" value="Unassembled WGS sequence"/>
</dbReference>
<dbReference type="SUPFAM" id="SSF55781">
    <property type="entry name" value="GAF domain-like"/>
    <property type="match status" value="1"/>
</dbReference>
<keyword evidence="3" id="KW-1185">Reference proteome</keyword>
<sequence>MWGMRRELEAQQSIQDLIARDEPLSGTLERICHLLDELIPNALSTVMLFDPKTEALCFAAGNLPTAYQEAMQALPIGPDMGSCGRAAFLAQLVVSEDVRYDGFWANHLNLAEQYGLHACWTYPVLSKNRALLGTFATIYRVPGPPSRREIDLMSRAVGLVALAIERHEARQYHRETEQRYRSLFVQHPDGVFSLDLNACFEDANPAGLKLMGYAKEQILGQHYSYFIVSEDLPLADKAFDRAAQGKQQHYEVKAIRADDSACCLAITNLPIIVSSKVVGVYGIARDLSQRIVTRPVKESLVNSSLSG</sequence>
<dbReference type="CDD" id="cd00130">
    <property type="entry name" value="PAS"/>
    <property type="match status" value="1"/>
</dbReference>
<dbReference type="SMART" id="SM00065">
    <property type="entry name" value="GAF"/>
    <property type="match status" value="1"/>
</dbReference>
<evidence type="ECO:0000313" key="3">
    <source>
        <dbReference type="Proteomes" id="UP001595640"/>
    </source>
</evidence>
<feature type="domain" description="PAS" evidence="1">
    <location>
        <begin position="176"/>
        <end position="246"/>
    </location>
</feature>
<dbReference type="NCBIfam" id="TIGR00229">
    <property type="entry name" value="sensory_box"/>
    <property type="match status" value="1"/>
</dbReference>
<dbReference type="InterPro" id="IPR000014">
    <property type="entry name" value="PAS"/>
</dbReference>
<dbReference type="Gene3D" id="3.30.450.20">
    <property type="entry name" value="PAS domain"/>
    <property type="match status" value="1"/>
</dbReference>
<evidence type="ECO:0000259" key="1">
    <source>
        <dbReference type="PROSITE" id="PS50112"/>
    </source>
</evidence>
<comment type="caution">
    <text evidence="2">The sequence shown here is derived from an EMBL/GenBank/DDBJ whole genome shotgun (WGS) entry which is preliminary data.</text>
</comment>
<evidence type="ECO:0000313" key="2">
    <source>
        <dbReference type="EMBL" id="MFC3291264.1"/>
    </source>
</evidence>
<dbReference type="InterPro" id="IPR035965">
    <property type="entry name" value="PAS-like_dom_sf"/>
</dbReference>
<accession>A0ABV7M046</accession>
<dbReference type="SUPFAM" id="SSF55785">
    <property type="entry name" value="PYP-like sensor domain (PAS domain)"/>
    <property type="match status" value="1"/>
</dbReference>
<dbReference type="PROSITE" id="PS50112">
    <property type="entry name" value="PAS"/>
    <property type="match status" value="1"/>
</dbReference>
<dbReference type="Gene3D" id="3.30.450.40">
    <property type="match status" value="1"/>
</dbReference>
<organism evidence="2 3">
    <name type="scientific">Modicisalibacter luteus</name>
    <dbReference type="NCBI Taxonomy" id="453962"/>
    <lineage>
        <taxon>Bacteria</taxon>
        <taxon>Pseudomonadati</taxon>
        <taxon>Pseudomonadota</taxon>
        <taxon>Gammaproteobacteria</taxon>
        <taxon>Oceanospirillales</taxon>
        <taxon>Halomonadaceae</taxon>
        <taxon>Modicisalibacter</taxon>
    </lineage>
</organism>
<dbReference type="RefSeq" id="WP_019020656.1">
    <property type="nucleotide sequence ID" value="NZ_BMXD01000014.1"/>
</dbReference>
<name>A0ABV7M046_9GAMM</name>